<reference evidence="2" key="1">
    <citation type="submission" date="2016-11" db="UniProtKB">
        <authorList>
            <consortium name="WormBaseParasite"/>
        </authorList>
    </citation>
    <scope>IDENTIFICATION</scope>
</reference>
<accession>A0A1I7Y3C9</accession>
<evidence type="ECO:0000313" key="1">
    <source>
        <dbReference type="Proteomes" id="UP000095287"/>
    </source>
</evidence>
<name>A0A1I7Y3C9_9BILA</name>
<organism evidence="1 2">
    <name type="scientific">Steinernema glaseri</name>
    <dbReference type="NCBI Taxonomy" id="37863"/>
    <lineage>
        <taxon>Eukaryota</taxon>
        <taxon>Metazoa</taxon>
        <taxon>Ecdysozoa</taxon>
        <taxon>Nematoda</taxon>
        <taxon>Chromadorea</taxon>
        <taxon>Rhabditida</taxon>
        <taxon>Tylenchina</taxon>
        <taxon>Panagrolaimomorpha</taxon>
        <taxon>Strongyloidoidea</taxon>
        <taxon>Steinernematidae</taxon>
        <taxon>Steinernema</taxon>
    </lineage>
</organism>
<proteinExistence type="predicted"/>
<sequence length="160" mass="18718">MPTDTLFKMMVRDSNAIVVHLLCIHGELNVPERLLVRRKDTLSEWVFFPLSLDADGVNWMHAVLVAANMKTESLMFFDSGRHMGAWNLSEQIENRIREAMYYLAKEVYLTRNASSWRYKTIEYVDPTQYAPQHDNYNCAAFVALYAQRLMEGRDLRMSLM</sequence>
<dbReference type="InterPro" id="IPR038765">
    <property type="entry name" value="Papain-like_cys_pep_sf"/>
</dbReference>
<dbReference type="SUPFAM" id="SSF54001">
    <property type="entry name" value="Cysteine proteinases"/>
    <property type="match status" value="1"/>
</dbReference>
<evidence type="ECO:0000313" key="2">
    <source>
        <dbReference type="WBParaSite" id="L893_g12187.t1"/>
    </source>
</evidence>
<dbReference type="Gene3D" id="3.40.395.10">
    <property type="entry name" value="Adenoviral Proteinase, Chain A"/>
    <property type="match status" value="1"/>
</dbReference>
<keyword evidence="1" id="KW-1185">Reference proteome</keyword>
<dbReference type="Proteomes" id="UP000095287">
    <property type="component" value="Unplaced"/>
</dbReference>
<protein>
    <submittedName>
        <fullName evidence="2">ULP_PROTEASE domain-containing protein</fullName>
    </submittedName>
</protein>
<dbReference type="AlphaFoldDB" id="A0A1I7Y3C9"/>
<dbReference type="WBParaSite" id="L893_g12187.t1">
    <property type="protein sequence ID" value="L893_g12187.t1"/>
    <property type="gene ID" value="L893_g12187"/>
</dbReference>